<gene>
    <name evidence="1" type="ORF">MENT_LOCUS54643</name>
</gene>
<reference evidence="1 2" key="1">
    <citation type="submission" date="2020-08" db="EMBL/GenBank/DDBJ databases">
        <authorList>
            <person name="Koutsovoulos G."/>
            <person name="Danchin GJ E."/>
        </authorList>
    </citation>
    <scope>NUCLEOTIDE SEQUENCE [LARGE SCALE GENOMIC DNA]</scope>
</reference>
<evidence type="ECO:0000313" key="2">
    <source>
        <dbReference type="Proteomes" id="UP000580250"/>
    </source>
</evidence>
<proteinExistence type="predicted"/>
<protein>
    <submittedName>
        <fullName evidence="1">Uncharacterized protein</fullName>
    </submittedName>
</protein>
<sequence length="51" mass="5929">MIAYVVQSETGCLFQHVVDAFVFDFAHLSDKEECLFQRFVVVVDESVHMFD</sequence>
<evidence type="ECO:0000313" key="1">
    <source>
        <dbReference type="EMBL" id="CAD2201115.1"/>
    </source>
</evidence>
<dbReference type="EMBL" id="CAJEWN010001956">
    <property type="protein sequence ID" value="CAD2201115.1"/>
    <property type="molecule type" value="Genomic_DNA"/>
</dbReference>
<organism evidence="1 2">
    <name type="scientific">Meloidogyne enterolobii</name>
    <name type="common">Root-knot nematode worm</name>
    <name type="synonym">Meloidogyne mayaguensis</name>
    <dbReference type="NCBI Taxonomy" id="390850"/>
    <lineage>
        <taxon>Eukaryota</taxon>
        <taxon>Metazoa</taxon>
        <taxon>Ecdysozoa</taxon>
        <taxon>Nematoda</taxon>
        <taxon>Chromadorea</taxon>
        <taxon>Rhabditida</taxon>
        <taxon>Tylenchina</taxon>
        <taxon>Tylenchomorpha</taxon>
        <taxon>Tylenchoidea</taxon>
        <taxon>Meloidogynidae</taxon>
        <taxon>Meloidogyninae</taxon>
        <taxon>Meloidogyne</taxon>
    </lineage>
</organism>
<dbReference type="Proteomes" id="UP000580250">
    <property type="component" value="Unassembled WGS sequence"/>
</dbReference>
<name>A0A6V7XP96_MELEN</name>
<accession>A0A6V7XP96</accession>
<dbReference type="AlphaFoldDB" id="A0A6V7XP96"/>
<comment type="caution">
    <text evidence="1">The sequence shown here is derived from an EMBL/GenBank/DDBJ whole genome shotgun (WGS) entry which is preliminary data.</text>
</comment>